<accession>A0A5D9CB70</accession>
<keyword evidence="2" id="KW-1185">Reference proteome</keyword>
<reference evidence="1 2" key="1">
    <citation type="submission" date="2019-08" db="EMBL/GenBank/DDBJ databases">
        <authorList>
            <person name="Wang G."/>
            <person name="Xu Z."/>
        </authorList>
    </citation>
    <scope>NUCLEOTIDE SEQUENCE [LARGE SCALE GENOMIC DNA]</scope>
    <source>
        <strain evidence="1 2">ZX</strain>
    </source>
</reference>
<organism evidence="1 2">
    <name type="scientific">Sphingomonas montanisoli</name>
    <dbReference type="NCBI Taxonomy" id="2606412"/>
    <lineage>
        <taxon>Bacteria</taxon>
        <taxon>Pseudomonadati</taxon>
        <taxon>Pseudomonadota</taxon>
        <taxon>Alphaproteobacteria</taxon>
        <taxon>Sphingomonadales</taxon>
        <taxon>Sphingomonadaceae</taxon>
        <taxon>Sphingomonas</taxon>
    </lineage>
</organism>
<dbReference type="AlphaFoldDB" id="A0A5D9CB70"/>
<sequence>MNKYAPERTFPGDDQLYGDNAVPFLSSQGASRYRGLNARKQSLYTMMTAASIPAARCDRGLYK</sequence>
<evidence type="ECO:0000313" key="2">
    <source>
        <dbReference type="Proteomes" id="UP000322077"/>
    </source>
</evidence>
<comment type="caution">
    <text evidence="1">The sequence shown here is derived from an EMBL/GenBank/DDBJ whole genome shotgun (WGS) entry which is preliminary data.</text>
</comment>
<evidence type="ECO:0000313" key="1">
    <source>
        <dbReference type="EMBL" id="TZG27305.1"/>
    </source>
</evidence>
<protein>
    <submittedName>
        <fullName evidence="1">Uncharacterized protein</fullName>
    </submittedName>
</protein>
<dbReference type="Proteomes" id="UP000322077">
    <property type="component" value="Unassembled WGS sequence"/>
</dbReference>
<name>A0A5D9CB70_9SPHN</name>
<dbReference type="EMBL" id="VTOU01000002">
    <property type="protein sequence ID" value="TZG27305.1"/>
    <property type="molecule type" value="Genomic_DNA"/>
</dbReference>
<proteinExistence type="predicted"/>
<dbReference type="RefSeq" id="WP_149521521.1">
    <property type="nucleotide sequence ID" value="NZ_VTOU01000002.1"/>
</dbReference>
<gene>
    <name evidence="1" type="ORF">FYJ91_06735</name>
</gene>